<dbReference type="InterPro" id="IPR027806">
    <property type="entry name" value="HARBI1_dom"/>
</dbReference>
<gene>
    <name evidence="4" type="ORF">QYE76_070368</name>
</gene>
<dbReference type="Pfam" id="PF13359">
    <property type="entry name" value="DDE_Tnp_4"/>
    <property type="match status" value="1"/>
</dbReference>
<dbReference type="AlphaFoldDB" id="A0AAD8WDV0"/>
<dbReference type="Gene3D" id="2.120.10.30">
    <property type="entry name" value="TolB, C-terminal domain"/>
    <property type="match status" value="1"/>
</dbReference>
<evidence type="ECO:0000313" key="4">
    <source>
        <dbReference type="EMBL" id="KAK1652563.1"/>
    </source>
</evidence>
<name>A0AAD8WDV0_LOLMU</name>
<protein>
    <recommendedName>
        <fullName evidence="3">DDE Tnp4 domain-containing protein</fullName>
    </recommendedName>
</protein>
<comment type="cofactor">
    <cofactor evidence="1">
        <name>a divalent metal cation</name>
        <dbReference type="ChEBI" id="CHEBI:60240"/>
    </cofactor>
</comment>
<feature type="domain" description="DDE Tnp4" evidence="3">
    <location>
        <begin position="108"/>
        <end position="153"/>
    </location>
</feature>
<dbReference type="InterPro" id="IPR011042">
    <property type="entry name" value="6-blade_b-propeller_TolB-like"/>
</dbReference>
<proteinExistence type="predicted"/>
<dbReference type="EMBL" id="JAUUTY010000004">
    <property type="protein sequence ID" value="KAK1652563.1"/>
    <property type="molecule type" value="Genomic_DNA"/>
</dbReference>
<evidence type="ECO:0000259" key="3">
    <source>
        <dbReference type="Pfam" id="PF13359"/>
    </source>
</evidence>
<accession>A0AAD8WDV0</accession>
<dbReference type="GO" id="GO:0046872">
    <property type="term" value="F:metal ion binding"/>
    <property type="evidence" value="ECO:0007669"/>
    <property type="project" value="UniProtKB-KW"/>
</dbReference>
<dbReference type="Proteomes" id="UP001231189">
    <property type="component" value="Unassembled WGS sequence"/>
</dbReference>
<reference evidence="4" key="1">
    <citation type="submission" date="2023-07" db="EMBL/GenBank/DDBJ databases">
        <title>A chromosome-level genome assembly of Lolium multiflorum.</title>
        <authorList>
            <person name="Chen Y."/>
            <person name="Copetti D."/>
            <person name="Kolliker R."/>
            <person name="Studer B."/>
        </authorList>
    </citation>
    <scope>NUCLEOTIDE SEQUENCE</scope>
    <source>
        <strain evidence="4">02402/16</strain>
        <tissue evidence="4">Leaf</tissue>
    </source>
</reference>
<evidence type="ECO:0000256" key="2">
    <source>
        <dbReference type="ARBA" id="ARBA00022723"/>
    </source>
</evidence>
<evidence type="ECO:0000313" key="5">
    <source>
        <dbReference type="Proteomes" id="UP001231189"/>
    </source>
</evidence>
<sequence>MLAKMGCAISRLVKATIALVIIAMLFMLAAMADTVASFNATRSQRIPLPDGSVRGPESVAFDGQGQSPYSGVSNGRVLKWLDNLHLQSELQHRSMQVDHRSMRCRPQPSFRGRKHYTFQNVLAVVDFDMRFTYVLAGWDGSAHDASILSDSFVKSRWVANP</sequence>
<evidence type="ECO:0000256" key="1">
    <source>
        <dbReference type="ARBA" id="ARBA00001968"/>
    </source>
</evidence>
<keyword evidence="2" id="KW-0479">Metal-binding</keyword>
<keyword evidence="5" id="KW-1185">Reference proteome</keyword>
<comment type="caution">
    <text evidence="4">The sequence shown here is derived from an EMBL/GenBank/DDBJ whole genome shotgun (WGS) entry which is preliminary data.</text>
</comment>
<organism evidence="4 5">
    <name type="scientific">Lolium multiflorum</name>
    <name type="common">Italian ryegrass</name>
    <name type="synonym">Lolium perenne subsp. multiflorum</name>
    <dbReference type="NCBI Taxonomy" id="4521"/>
    <lineage>
        <taxon>Eukaryota</taxon>
        <taxon>Viridiplantae</taxon>
        <taxon>Streptophyta</taxon>
        <taxon>Embryophyta</taxon>
        <taxon>Tracheophyta</taxon>
        <taxon>Spermatophyta</taxon>
        <taxon>Magnoliopsida</taxon>
        <taxon>Liliopsida</taxon>
        <taxon>Poales</taxon>
        <taxon>Poaceae</taxon>
        <taxon>BOP clade</taxon>
        <taxon>Pooideae</taxon>
        <taxon>Poodae</taxon>
        <taxon>Poeae</taxon>
        <taxon>Poeae Chloroplast Group 2 (Poeae type)</taxon>
        <taxon>Loliodinae</taxon>
        <taxon>Loliinae</taxon>
        <taxon>Lolium</taxon>
    </lineage>
</organism>
<dbReference type="Pfam" id="PF20067">
    <property type="entry name" value="SSL_N"/>
    <property type="match status" value="1"/>
</dbReference>